<dbReference type="Gene3D" id="1.20.1720.10">
    <property type="entry name" value="Multidrug resistance protein D"/>
    <property type="match status" value="1"/>
</dbReference>
<evidence type="ECO:0000259" key="7">
    <source>
        <dbReference type="PROSITE" id="PS50850"/>
    </source>
</evidence>
<dbReference type="SUPFAM" id="SSF103473">
    <property type="entry name" value="MFS general substrate transporter"/>
    <property type="match status" value="2"/>
</dbReference>
<evidence type="ECO:0000256" key="1">
    <source>
        <dbReference type="ARBA" id="ARBA00004141"/>
    </source>
</evidence>
<dbReference type="OrthoDB" id="2428527at2759"/>
<dbReference type="PROSITE" id="PS50850">
    <property type="entry name" value="MFS"/>
    <property type="match status" value="1"/>
</dbReference>
<dbReference type="InterPro" id="IPR036259">
    <property type="entry name" value="MFS_trans_sf"/>
</dbReference>
<evidence type="ECO:0000256" key="4">
    <source>
        <dbReference type="ARBA" id="ARBA00023136"/>
    </source>
</evidence>
<feature type="transmembrane region" description="Helical" evidence="6">
    <location>
        <begin position="213"/>
        <end position="233"/>
    </location>
</feature>
<dbReference type="Gene3D" id="1.20.1250.20">
    <property type="entry name" value="MFS general substrate transporter like domains"/>
    <property type="match status" value="1"/>
</dbReference>
<feature type="transmembrane region" description="Helical" evidence="6">
    <location>
        <begin position="92"/>
        <end position="109"/>
    </location>
</feature>
<feature type="transmembrane region" description="Helical" evidence="6">
    <location>
        <begin position="121"/>
        <end position="141"/>
    </location>
</feature>
<dbReference type="GO" id="GO:0022857">
    <property type="term" value="F:transmembrane transporter activity"/>
    <property type="evidence" value="ECO:0007669"/>
    <property type="project" value="InterPro"/>
</dbReference>
<dbReference type="CDD" id="cd17476">
    <property type="entry name" value="MFS_Amf1_MDR_like"/>
    <property type="match status" value="1"/>
</dbReference>
<dbReference type="InterPro" id="IPR011701">
    <property type="entry name" value="MFS"/>
</dbReference>
<comment type="caution">
    <text evidence="8">The sequence shown here is derived from an EMBL/GenBank/DDBJ whole genome shotgun (WGS) entry which is preliminary data.</text>
</comment>
<dbReference type="InterPro" id="IPR020846">
    <property type="entry name" value="MFS_dom"/>
</dbReference>
<feature type="transmembrane region" description="Helical" evidence="6">
    <location>
        <begin position="383"/>
        <end position="402"/>
    </location>
</feature>
<keyword evidence="9" id="KW-1185">Reference proteome</keyword>
<dbReference type="AlphaFoldDB" id="A0A1V6RU58"/>
<keyword evidence="4 6" id="KW-0472">Membrane</keyword>
<evidence type="ECO:0000256" key="6">
    <source>
        <dbReference type="SAM" id="Phobius"/>
    </source>
</evidence>
<dbReference type="EMBL" id="MDYP01000025">
    <property type="protein sequence ID" value="OQE05301.1"/>
    <property type="molecule type" value="Genomic_DNA"/>
</dbReference>
<evidence type="ECO:0000313" key="9">
    <source>
        <dbReference type="Proteomes" id="UP000191518"/>
    </source>
</evidence>
<comment type="subcellular location">
    <subcellularLocation>
        <location evidence="1">Membrane</location>
        <topology evidence="1">Multi-pass membrane protein</topology>
    </subcellularLocation>
</comment>
<evidence type="ECO:0000256" key="5">
    <source>
        <dbReference type="SAM" id="MobiDB-lite"/>
    </source>
</evidence>
<organism evidence="8 9">
    <name type="scientific">Penicillium vulpinum</name>
    <dbReference type="NCBI Taxonomy" id="29845"/>
    <lineage>
        <taxon>Eukaryota</taxon>
        <taxon>Fungi</taxon>
        <taxon>Dikarya</taxon>
        <taxon>Ascomycota</taxon>
        <taxon>Pezizomycotina</taxon>
        <taxon>Eurotiomycetes</taxon>
        <taxon>Eurotiomycetidae</taxon>
        <taxon>Eurotiales</taxon>
        <taxon>Aspergillaceae</taxon>
        <taxon>Penicillium</taxon>
    </lineage>
</organism>
<feature type="transmembrane region" description="Helical" evidence="6">
    <location>
        <begin position="253"/>
        <end position="270"/>
    </location>
</feature>
<feature type="transmembrane region" description="Helical" evidence="6">
    <location>
        <begin position="183"/>
        <end position="207"/>
    </location>
</feature>
<feature type="transmembrane region" description="Helical" evidence="6">
    <location>
        <begin position="153"/>
        <end position="171"/>
    </location>
</feature>
<feature type="transmembrane region" description="Helical" evidence="6">
    <location>
        <begin position="318"/>
        <end position="340"/>
    </location>
</feature>
<evidence type="ECO:0000313" key="8">
    <source>
        <dbReference type="EMBL" id="OQE05301.1"/>
    </source>
</evidence>
<keyword evidence="2 6" id="KW-0812">Transmembrane</keyword>
<name>A0A1V6RU58_9EURO</name>
<feature type="transmembrane region" description="Helical" evidence="6">
    <location>
        <begin position="282"/>
        <end position="306"/>
    </location>
</feature>
<feature type="transmembrane region" description="Helical" evidence="6">
    <location>
        <begin position="408"/>
        <end position="433"/>
    </location>
</feature>
<feature type="transmembrane region" description="Helical" evidence="6">
    <location>
        <begin position="445"/>
        <end position="466"/>
    </location>
</feature>
<protein>
    <recommendedName>
        <fullName evidence="7">Major facilitator superfamily (MFS) profile domain-containing protein</fullName>
    </recommendedName>
</protein>
<sequence>MSEQQAQFHEKPSNEPSDDCQNDEHSNSHQGDLARAITNQSAMEIPKSLLHEVIFIGVVCGAQFMTQAGLAIAIVPLHIIGHSFHVTNPGQLSWYAAAYSLTVGTFILVAGRLGDLYGHKLMFIGGFLWFGLWSLLGGFSVWSNQIFFDICRAFQGIGPAFLLPNALAILGRTYPAGPRKNMVFSIFGATAPGGFSVGGVFSALLAQRAWWPWAYWIMGIACIGFAVLGFFAIPESEPPKLSDQTPWWVKCDLLGGSLGVAALILINFAWNQGPSVGWPTVYVYVLLIVGFLCLALFLWIEFHATFPLLPGDIFSENVAWVLGCVAAGWSSFGVVVLYFFEFMEVIKGDTPLLALAKWAPSAVSGAIAAITTGFILARVRPSAIMLMAMLAFTGGQILLATLPVHQTYWAQTFVISILTPWGMDMSFPSGTLILSDSMSREHQGLAASLVNTIVNYSISIGLGLAGTVQSQVDRGGSDTLRGYRGASYMGIGLAGLGVAIASMFFIRSLTKRDKAHSTAITDNSDMEDGL</sequence>
<evidence type="ECO:0000256" key="3">
    <source>
        <dbReference type="ARBA" id="ARBA00022989"/>
    </source>
</evidence>
<dbReference type="GO" id="GO:0016020">
    <property type="term" value="C:membrane"/>
    <property type="evidence" value="ECO:0007669"/>
    <property type="project" value="UniProtKB-SubCell"/>
</dbReference>
<evidence type="ECO:0000256" key="2">
    <source>
        <dbReference type="ARBA" id="ARBA00022692"/>
    </source>
</evidence>
<dbReference type="Pfam" id="PF07690">
    <property type="entry name" value="MFS_1"/>
    <property type="match status" value="1"/>
</dbReference>
<keyword evidence="3 6" id="KW-1133">Transmembrane helix</keyword>
<dbReference type="PANTHER" id="PTHR42718">
    <property type="entry name" value="MAJOR FACILITATOR SUPERFAMILY MULTIDRUG TRANSPORTER MFSC"/>
    <property type="match status" value="1"/>
</dbReference>
<feature type="domain" description="Major facilitator superfamily (MFS) profile" evidence="7">
    <location>
        <begin position="55"/>
        <end position="510"/>
    </location>
</feature>
<gene>
    <name evidence="8" type="ORF">PENVUL_c025G06868</name>
</gene>
<reference evidence="9" key="1">
    <citation type="journal article" date="2017" name="Nat. Microbiol.">
        <title>Global analysis of biosynthetic gene clusters reveals vast potential of secondary metabolite production in Penicillium species.</title>
        <authorList>
            <person name="Nielsen J.C."/>
            <person name="Grijseels S."/>
            <person name="Prigent S."/>
            <person name="Ji B."/>
            <person name="Dainat J."/>
            <person name="Nielsen K.F."/>
            <person name="Frisvad J.C."/>
            <person name="Workman M."/>
            <person name="Nielsen J."/>
        </authorList>
    </citation>
    <scope>NUCLEOTIDE SEQUENCE [LARGE SCALE GENOMIC DNA]</scope>
    <source>
        <strain evidence="9">IBT 29486</strain>
    </source>
</reference>
<dbReference type="PANTHER" id="PTHR42718:SF1">
    <property type="entry name" value="LOW AFFINITY AMMONIUM TRANSPORTER"/>
    <property type="match status" value="1"/>
</dbReference>
<feature type="transmembrane region" description="Helical" evidence="6">
    <location>
        <begin position="53"/>
        <end position="80"/>
    </location>
</feature>
<accession>A0A1V6RU58</accession>
<feature type="region of interest" description="Disordered" evidence="5">
    <location>
        <begin position="1"/>
        <end position="31"/>
    </location>
</feature>
<dbReference type="Proteomes" id="UP000191518">
    <property type="component" value="Unassembled WGS sequence"/>
</dbReference>
<proteinExistence type="predicted"/>
<feature type="transmembrane region" description="Helical" evidence="6">
    <location>
        <begin position="352"/>
        <end position="376"/>
    </location>
</feature>
<feature type="transmembrane region" description="Helical" evidence="6">
    <location>
        <begin position="486"/>
        <end position="506"/>
    </location>
</feature>